<proteinExistence type="predicted"/>
<organism evidence="1 2">
    <name type="scientific">Capsaspora owczarzaki (strain ATCC 30864)</name>
    <dbReference type="NCBI Taxonomy" id="595528"/>
    <lineage>
        <taxon>Eukaryota</taxon>
        <taxon>Filasterea</taxon>
        <taxon>Capsaspora</taxon>
    </lineage>
</organism>
<dbReference type="InParanoid" id="A0A0D2VRX5"/>
<protein>
    <submittedName>
        <fullName evidence="1">Uncharacterized protein</fullName>
    </submittedName>
</protein>
<accession>A0A0D2VRX5</accession>
<gene>
    <name evidence="1" type="ORF">CAOG_004461</name>
</gene>
<dbReference type="InterPro" id="IPR036204">
    <property type="entry name" value="ATP_synth_f6_sf_mt"/>
</dbReference>
<dbReference type="GO" id="GO:0045259">
    <property type="term" value="C:proton-transporting ATP synthase complex"/>
    <property type="evidence" value="ECO:0007669"/>
    <property type="project" value="InterPro"/>
</dbReference>
<reference evidence="2" key="1">
    <citation type="submission" date="2011-02" db="EMBL/GenBank/DDBJ databases">
        <title>The Genome Sequence of Capsaspora owczarzaki ATCC 30864.</title>
        <authorList>
            <person name="Russ C."/>
            <person name="Cuomo C."/>
            <person name="Burger G."/>
            <person name="Gray M.W."/>
            <person name="Holland P.W.H."/>
            <person name="King N."/>
            <person name="Lang F.B.F."/>
            <person name="Roger A.J."/>
            <person name="Ruiz-Trillo I."/>
            <person name="Young S.K."/>
            <person name="Zeng Q."/>
            <person name="Gargeya S."/>
            <person name="Alvarado L."/>
            <person name="Berlin A."/>
            <person name="Chapman S.B."/>
            <person name="Chen Z."/>
            <person name="Freedman E."/>
            <person name="Gellesch M."/>
            <person name="Goldberg J."/>
            <person name="Griggs A."/>
            <person name="Gujja S."/>
            <person name="Heilman E."/>
            <person name="Heiman D."/>
            <person name="Howarth C."/>
            <person name="Mehta T."/>
            <person name="Neiman D."/>
            <person name="Pearson M."/>
            <person name="Roberts A."/>
            <person name="Saif S."/>
            <person name="Shea T."/>
            <person name="Shenoy N."/>
            <person name="Sisk P."/>
            <person name="Stolte C."/>
            <person name="Sykes S."/>
            <person name="White J."/>
            <person name="Yandava C."/>
            <person name="Haas B."/>
            <person name="Nusbaum C."/>
            <person name="Birren B."/>
        </authorList>
    </citation>
    <scope>NUCLEOTIDE SEQUENCE</scope>
    <source>
        <strain evidence="2">ATCC 30864</strain>
    </source>
</reference>
<dbReference type="Proteomes" id="UP000008743">
    <property type="component" value="Unassembled WGS sequence"/>
</dbReference>
<evidence type="ECO:0000313" key="1">
    <source>
        <dbReference type="EMBL" id="KJE93707.1"/>
    </source>
</evidence>
<dbReference type="GO" id="GO:0015986">
    <property type="term" value="P:proton motive force-driven ATP synthesis"/>
    <property type="evidence" value="ECO:0007669"/>
    <property type="project" value="InterPro"/>
</dbReference>
<keyword evidence="2" id="KW-1185">Reference proteome</keyword>
<evidence type="ECO:0000313" key="2">
    <source>
        <dbReference type="Proteomes" id="UP000008743"/>
    </source>
</evidence>
<dbReference type="SUPFAM" id="SSF111357">
    <property type="entry name" value="Mitochondrial ATP synthase coupling factor 6"/>
    <property type="match status" value="1"/>
</dbReference>
<name>A0A0D2VRX5_CAPO3</name>
<dbReference type="Pfam" id="PF05511">
    <property type="entry name" value="ATP-synt_F6"/>
    <property type="match status" value="1"/>
</dbReference>
<dbReference type="RefSeq" id="XP_004348289.1">
    <property type="nucleotide sequence ID" value="XM_004348239.2"/>
</dbReference>
<dbReference type="AlphaFoldDB" id="A0A0D2VRX5"/>
<dbReference type="EMBL" id="KE346365">
    <property type="protein sequence ID" value="KJE93707.1"/>
    <property type="molecule type" value="Genomic_DNA"/>
</dbReference>
<sequence>MLATVAARAIATRSLSTSAVAAAAAAGAQAAAALDPVQKFYIGKLRDYQKQKDTQANADVPLSAAAQKRYQDLMGRSLRQFNLQDAVKIPALTSAPSLSKIPAPEKF</sequence>
<dbReference type="GO" id="GO:0015078">
    <property type="term" value="F:proton transmembrane transporter activity"/>
    <property type="evidence" value="ECO:0007669"/>
    <property type="project" value="InterPro"/>
</dbReference>
<dbReference type="OrthoDB" id="8902296at2759"/>
<dbReference type="InterPro" id="IPR008387">
    <property type="entry name" value="ATP_synth_f6_mt"/>
</dbReference>